<evidence type="ECO:0000256" key="1">
    <source>
        <dbReference type="SAM" id="Phobius"/>
    </source>
</evidence>
<evidence type="ECO:0000313" key="2">
    <source>
        <dbReference type="EMBL" id="JAD22988.1"/>
    </source>
</evidence>
<dbReference type="EMBL" id="GBRH01274907">
    <property type="protein sequence ID" value="JAD22988.1"/>
    <property type="molecule type" value="Transcribed_RNA"/>
</dbReference>
<reference evidence="2" key="2">
    <citation type="journal article" date="2015" name="Data Brief">
        <title>Shoot transcriptome of the giant reed, Arundo donax.</title>
        <authorList>
            <person name="Barrero R.A."/>
            <person name="Guerrero F.D."/>
            <person name="Moolhuijzen P."/>
            <person name="Goolsby J.A."/>
            <person name="Tidwell J."/>
            <person name="Bellgard S.E."/>
            <person name="Bellgard M.I."/>
        </authorList>
    </citation>
    <scope>NUCLEOTIDE SEQUENCE</scope>
    <source>
        <tissue evidence="2">Shoot tissue taken approximately 20 cm above the soil surface</tissue>
    </source>
</reference>
<dbReference type="AlphaFoldDB" id="A0A0A8YC97"/>
<reference evidence="2" key="1">
    <citation type="submission" date="2014-09" db="EMBL/GenBank/DDBJ databases">
        <authorList>
            <person name="Magalhaes I.L.F."/>
            <person name="Oliveira U."/>
            <person name="Santos F.R."/>
            <person name="Vidigal T.H.D.A."/>
            <person name="Brescovit A.D."/>
            <person name="Santos A.J."/>
        </authorList>
    </citation>
    <scope>NUCLEOTIDE SEQUENCE</scope>
    <source>
        <tissue evidence="2">Shoot tissue taken approximately 20 cm above the soil surface</tissue>
    </source>
</reference>
<organism evidence="2">
    <name type="scientific">Arundo donax</name>
    <name type="common">Giant reed</name>
    <name type="synonym">Donax arundinaceus</name>
    <dbReference type="NCBI Taxonomy" id="35708"/>
    <lineage>
        <taxon>Eukaryota</taxon>
        <taxon>Viridiplantae</taxon>
        <taxon>Streptophyta</taxon>
        <taxon>Embryophyta</taxon>
        <taxon>Tracheophyta</taxon>
        <taxon>Spermatophyta</taxon>
        <taxon>Magnoliopsida</taxon>
        <taxon>Liliopsida</taxon>
        <taxon>Poales</taxon>
        <taxon>Poaceae</taxon>
        <taxon>PACMAD clade</taxon>
        <taxon>Arundinoideae</taxon>
        <taxon>Arundineae</taxon>
        <taxon>Arundo</taxon>
    </lineage>
</organism>
<feature type="transmembrane region" description="Helical" evidence="1">
    <location>
        <begin position="12"/>
        <end position="31"/>
    </location>
</feature>
<keyword evidence="1" id="KW-1133">Transmembrane helix</keyword>
<name>A0A0A8YC97_ARUDO</name>
<accession>A0A0A8YC97</accession>
<proteinExistence type="predicted"/>
<keyword evidence="1" id="KW-0472">Membrane</keyword>
<keyword evidence="1" id="KW-0812">Transmembrane</keyword>
<protein>
    <submittedName>
        <fullName evidence="2">Uncharacterized protein</fullName>
    </submittedName>
</protein>
<sequence>MKNNNLCMEPWGLNIGIFFCGNTVLLLFYVVL</sequence>